<feature type="transmembrane region" description="Helical" evidence="8">
    <location>
        <begin position="57"/>
        <end position="78"/>
    </location>
</feature>
<evidence type="ECO:0000256" key="1">
    <source>
        <dbReference type="ARBA" id="ARBA00004651"/>
    </source>
</evidence>
<evidence type="ECO:0000256" key="3">
    <source>
        <dbReference type="ARBA" id="ARBA00022475"/>
    </source>
</evidence>
<dbReference type="Pfam" id="PF00893">
    <property type="entry name" value="Multi_Drug_Res"/>
    <property type="match status" value="1"/>
</dbReference>
<organism evidence="9 10">
    <name type="scientific">Ruminiclostridium papyrosolvens DSM 2782</name>
    <dbReference type="NCBI Taxonomy" id="588581"/>
    <lineage>
        <taxon>Bacteria</taxon>
        <taxon>Bacillati</taxon>
        <taxon>Bacillota</taxon>
        <taxon>Clostridia</taxon>
        <taxon>Eubacteriales</taxon>
        <taxon>Oscillospiraceae</taxon>
        <taxon>Ruminiclostridium</taxon>
    </lineage>
</organism>
<reference evidence="9" key="1">
    <citation type="submission" date="2009-07" db="EMBL/GenBank/DDBJ databases">
        <authorList>
            <consortium name="US DOE Joint Genome Institute (JGI-PGF)"/>
            <person name="Lucas S."/>
            <person name="Copeland A."/>
            <person name="Lapidus A."/>
            <person name="Glavina del Rio T."/>
            <person name="Tice H."/>
            <person name="Bruce D."/>
            <person name="Goodwin L."/>
            <person name="Pitluck S."/>
            <person name="Larimer F."/>
            <person name="Land M.L."/>
            <person name="Mouttaki H."/>
            <person name="He Z."/>
            <person name="Zhou J."/>
            <person name="Hemme C.L."/>
        </authorList>
    </citation>
    <scope>NUCLEOTIDE SEQUENCE [LARGE SCALE GENOMIC DNA]</scope>
    <source>
        <strain evidence="9">DSM 2782</strain>
    </source>
</reference>
<evidence type="ECO:0000256" key="6">
    <source>
        <dbReference type="ARBA" id="ARBA00023136"/>
    </source>
</evidence>
<accession>F1T740</accession>
<dbReference type="STRING" id="588581.Cpap_3720"/>
<name>F1T740_9FIRM</name>
<dbReference type="eggNOG" id="COG2076">
    <property type="taxonomic scope" value="Bacteria"/>
</dbReference>
<sequence>MKWVYLFAAIILEVSGTVFMKLSEGFTKLGFSILMIVFYLASLGVLSLAIKNIDTSVAYAIWSGVGITLISVIGVVFLKESISLMKVVSILLIMAGIIGLKLSGVE</sequence>
<dbReference type="SUPFAM" id="SSF103481">
    <property type="entry name" value="Multidrug resistance efflux transporter EmrE"/>
    <property type="match status" value="1"/>
</dbReference>
<gene>
    <name evidence="9" type="ORF">Cpap_3720</name>
</gene>
<keyword evidence="2" id="KW-0813">Transport</keyword>
<keyword evidence="3" id="KW-1003">Cell membrane</keyword>
<evidence type="ECO:0000256" key="8">
    <source>
        <dbReference type="SAM" id="Phobius"/>
    </source>
</evidence>
<dbReference type="PANTHER" id="PTHR30561">
    <property type="entry name" value="SMR FAMILY PROTON-DEPENDENT DRUG EFFLUX TRANSPORTER SUGE"/>
    <property type="match status" value="1"/>
</dbReference>
<dbReference type="InterPro" id="IPR045324">
    <property type="entry name" value="Small_multidrug_res"/>
</dbReference>
<keyword evidence="6 8" id="KW-0472">Membrane</keyword>
<evidence type="ECO:0000256" key="2">
    <source>
        <dbReference type="ARBA" id="ARBA00022448"/>
    </source>
</evidence>
<comment type="subcellular location">
    <subcellularLocation>
        <location evidence="1 7">Cell membrane</location>
        <topology evidence="1 7">Multi-pass membrane protein</topology>
    </subcellularLocation>
</comment>
<dbReference type="OrthoDB" id="21828at2"/>
<keyword evidence="10" id="KW-1185">Reference proteome</keyword>
<dbReference type="InterPro" id="IPR037185">
    <property type="entry name" value="EmrE-like"/>
</dbReference>
<protein>
    <submittedName>
        <fullName evidence="9">Small multidrug resistance protein</fullName>
    </submittedName>
</protein>
<keyword evidence="4 7" id="KW-0812">Transmembrane</keyword>
<dbReference type="Gene3D" id="1.10.3730.20">
    <property type="match status" value="1"/>
</dbReference>
<comment type="similarity">
    <text evidence="7">Belongs to the drug/metabolite transporter (DMT) superfamily. Small multidrug resistance (SMR) (TC 2.A.7.1) family.</text>
</comment>
<dbReference type="Proteomes" id="UP000003860">
    <property type="component" value="Unassembled WGS sequence"/>
</dbReference>
<keyword evidence="5 8" id="KW-1133">Transmembrane helix</keyword>
<proteinExistence type="inferred from homology"/>
<evidence type="ECO:0000256" key="5">
    <source>
        <dbReference type="ARBA" id="ARBA00022989"/>
    </source>
</evidence>
<feature type="transmembrane region" description="Helical" evidence="8">
    <location>
        <begin position="84"/>
        <end position="102"/>
    </location>
</feature>
<comment type="caution">
    <text evidence="9">The sequence shown here is derived from an EMBL/GenBank/DDBJ whole genome shotgun (WGS) entry which is preliminary data.</text>
</comment>
<reference evidence="9" key="2">
    <citation type="submission" date="2011-01" db="EMBL/GenBank/DDBJ databases">
        <title>The Non-contiguous Finished genome of Clostridium papyrosolvens.</title>
        <authorList>
            <person name="Lucas S."/>
            <person name="Copeland A."/>
            <person name="Lapidus A."/>
            <person name="Cheng J.-F."/>
            <person name="Goodwin L."/>
            <person name="Pitluck S."/>
            <person name="Misra M."/>
            <person name="Chertkov O."/>
            <person name="Detter J.C."/>
            <person name="Han C."/>
            <person name="Tapia R."/>
            <person name="Land M."/>
            <person name="Hauser L."/>
            <person name="Kyrpides N."/>
            <person name="Ivanova N."/>
            <person name="Pagani I."/>
            <person name="Mouttaki H."/>
            <person name="He Z."/>
            <person name="Zhou J."/>
            <person name="Hemme C.L."/>
            <person name="Woyke T."/>
        </authorList>
    </citation>
    <scope>NUCLEOTIDE SEQUENCE [LARGE SCALE GENOMIC DNA]</scope>
    <source>
        <strain evidence="9">DSM 2782</strain>
    </source>
</reference>
<dbReference type="GO" id="GO:0005886">
    <property type="term" value="C:plasma membrane"/>
    <property type="evidence" value="ECO:0007669"/>
    <property type="project" value="UniProtKB-SubCell"/>
</dbReference>
<feature type="transmembrane region" description="Helical" evidence="8">
    <location>
        <begin position="26"/>
        <end position="50"/>
    </location>
</feature>
<evidence type="ECO:0000313" key="10">
    <source>
        <dbReference type="Proteomes" id="UP000003860"/>
    </source>
</evidence>
<dbReference type="AlphaFoldDB" id="F1T740"/>
<evidence type="ECO:0000256" key="7">
    <source>
        <dbReference type="RuleBase" id="RU003942"/>
    </source>
</evidence>
<dbReference type="EMBL" id="ACXX02000001">
    <property type="protein sequence ID" value="EGD49288.1"/>
    <property type="molecule type" value="Genomic_DNA"/>
</dbReference>
<dbReference type="InterPro" id="IPR000390">
    <property type="entry name" value="Small_drug/metabolite_transptr"/>
</dbReference>
<dbReference type="FunFam" id="1.10.3730.20:FF:000001">
    <property type="entry name" value="Quaternary ammonium compound resistance transporter SugE"/>
    <property type="match status" value="1"/>
</dbReference>
<dbReference type="PANTHER" id="PTHR30561:SF1">
    <property type="entry name" value="MULTIDRUG TRANSPORTER EMRE"/>
    <property type="match status" value="1"/>
</dbReference>
<dbReference type="RefSeq" id="WP_004615896.1">
    <property type="nucleotide sequence ID" value="NZ_ACXX02000001.1"/>
</dbReference>
<evidence type="ECO:0000313" key="9">
    <source>
        <dbReference type="EMBL" id="EGD49288.1"/>
    </source>
</evidence>
<dbReference type="GO" id="GO:0022857">
    <property type="term" value="F:transmembrane transporter activity"/>
    <property type="evidence" value="ECO:0007669"/>
    <property type="project" value="InterPro"/>
</dbReference>
<evidence type="ECO:0000256" key="4">
    <source>
        <dbReference type="ARBA" id="ARBA00022692"/>
    </source>
</evidence>